<gene>
    <name evidence="2" type="ORF">AVEN_92700_1</name>
</gene>
<dbReference type="EMBL" id="BGPR01002023">
    <property type="protein sequence ID" value="GBM66395.1"/>
    <property type="molecule type" value="Genomic_DNA"/>
</dbReference>
<dbReference type="AlphaFoldDB" id="A0A4Y2HM09"/>
<comment type="caution">
    <text evidence="2">The sequence shown here is derived from an EMBL/GenBank/DDBJ whole genome shotgun (WGS) entry which is preliminary data.</text>
</comment>
<keyword evidence="1" id="KW-0472">Membrane</keyword>
<protein>
    <submittedName>
        <fullName evidence="2">Uncharacterized protein</fullName>
    </submittedName>
</protein>
<keyword evidence="1" id="KW-0812">Transmembrane</keyword>
<feature type="transmembrane region" description="Helical" evidence="1">
    <location>
        <begin position="43"/>
        <end position="65"/>
    </location>
</feature>
<sequence length="108" mass="12315">MRTEAIVRARERSELRQFVLETARVKPSSVRWMRFTRYASLRILYLDIFSITVMKNLPIVIGFWVTVGSNFFSHAGEGETAPFVGSIRERLGENTPTAFSWEAAADLS</sequence>
<evidence type="ECO:0000313" key="2">
    <source>
        <dbReference type="EMBL" id="GBM66395.1"/>
    </source>
</evidence>
<proteinExistence type="predicted"/>
<evidence type="ECO:0000256" key="1">
    <source>
        <dbReference type="SAM" id="Phobius"/>
    </source>
</evidence>
<dbReference type="Proteomes" id="UP000499080">
    <property type="component" value="Unassembled WGS sequence"/>
</dbReference>
<accession>A0A4Y2HM09</accession>
<keyword evidence="1" id="KW-1133">Transmembrane helix</keyword>
<evidence type="ECO:0000313" key="3">
    <source>
        <dbReference type="Proteomes" id="UP000499080"/>
    </source>
</evidence>
<organism evidence="2 3">
    <name type="scientific">Araneus ventricosus</name>
    <name type="common">Orbweaver spider</name>
    <name type="synonym">Epeira ventricosa</name>
    <dbReference type="NCBI Taxonomy" id="182803"/>
    <lineage>
        <taxon>Eukaryota</taxon>
        <taxon>Metazoa</taxon>
        <taxon>Ecdysozoa</taxon>
        <taxon>Arthropoda</taxon>
        <taxon>Chelicerata</taxon>
        <taxon>Arachnida</taxon>
        <taxon>Araneae</taxon>
        <taxon>Araneomorphae</taxon>
        <taxon>Entelegynae</taxon>
        <taxon>Araneoidea</taxon>
        <taxon>Araneidae</taxon>
        <taxon>Araneus</taxon>
    </lineage>
</organism>
<reference evidence="2 3" key="1">
    <citation type="journal article" date="2019" name="Sci. Rep.">
        <title>Orb-weaving spider Araneus ventricosus genome elucidates the spidroin gene catalogue.</title>
        <authorList>
            <person name="Kono N."/>
            <person name="Nakamura H."/>
            <person name="Ohtoshi R."/>
            <person name="Moran D.A.P."/>
            <person name="Shinohara A."/>
            <person name="Yoshida Y."/>
            <person name="Fujiwara M."/>
            <person name="Mori M."/>
            <person name="Tomita M."/>
            <person name="Arakawa K."/>
        </authorList>
    </citation>
    <scope>NUCLEOTIDE SEQUENCE [LARGE SCALE GENOMIC DNA]</scope>
</reference>
<keyword evidence="3" id="KW-1185">Reference proteome</keyword>
<name>A0A4Y2HM09_ARAVE</name>